<dbReference type="InterPro" id="IPR003329">
    <property type="entry name" value="Cytidylyl_trans"/>
</dbReference>
<proteinExistence type="inferred from homology"/>
<dbReference type="Proteomes" id="UP000698963">
    <property type="component" value="Unassembled WGS sequence"/>
</dbReference>
<keyword evidence="3 5" id="KW-0548">Nucleotidyltransferase</keyword>
<dbReference type="NCBIfam" id="NF009905">
    <property type="entry name" value="PRK13368.1"/>
    <property type="match status" value="1"/>
</dbReference>
<protein>
    <recommendedName>
        <fullName evidence="5">3-deoxy-manno-octulosonate cytidylyltransferase</fullName>
        <ecNumber evidence="5">2.7.7.38</ecNumber>
    </recommendedName>
    <alternativeName>
        <fullName evidence="5">CMP-2-keto-3-deoxyoctulosonic acid synthase</fullName>
        <shortName evidence="5">CKS</shortName>
        <shortName evidence="5">CMP-KDO synthase</shortName>
    </alternativeName>
</protein>
<dbReference type="GO" id="GO:0009103">
    <property type="term" value="P:lipopolysaccharide biosynthetic process"/>
    <property type="evidence" value="ECO:0007669"/>
    <property type="project" value="UniProtKB-UniRule"/>
</dbReference>
<evidence type="ECO:0000256" key="2">
    <source>
        <dbReference type="ARBA" id="ARBA00022679"/>
    </source>
</evidence>
<comment type="similarity">
    <text evidence="5">Belongs to the KdsB family.</text>
</comment>
<dbReference type="GO" id="GO:0005829">
    <property type="term" value="C:cytosol"/>
    <property type="evidence" value="ECO:0007669"/>
    <property type="project" value="TreeGrafter"/>
</dbReference>
<dbReference type="InterPro" id="IPR004528">
    <property type="entry name" value="KdsB"/>
</dbReference>
<comment type="caution">
    <text evidence="6">The sequence shown here is derived from an EMBL/GenBank/DDBJ whole genome shotgun (WGS) entry which is preliminary data.</text>
</comment>
<dbReference type="SUPFAM" id="SSF53448">
    <property type="entry name" value="Nucleotide-diphospho-sugar transferases"/>
    <property type="match status" value="1"/>
</dbReference>
<dbReference type="GO" id="GO:0033468">
    <property type="term" value="P:CMP-keto-3-deoxy-D-manno-octulosonic acid biosynthetic process"/>
    <property type="evidence" value="ECO:0007669"/>
    <property type="project" value="UniProtKB-UniRule"/>
</dbReference>
<evidence type="ECO:0000256" key="3">
    <source>
        <dbReference type="ARBA" id="ARBA00022695"/>
    </source>
</evidence>
<evidence type="ECO:0000256" key="4">
    <source>
        <dbReference type="ARBA" id="ARBA00022985"/>
    </source>
</evidence>
<dbReference type="PANTHER" id="PTHR42866:SF2">
    <property type="entry name" value="3-DEOXY-MANNO-OCTULOSONATE CYTIDYLYLTRANSFERASE, MITOCHONDRIAL"/>
    <property type="match status" value="1"/>
</dbReference>
<comment type="function">
    <text evidence="5">Activates KDO (a required 8-carbon sugar) for incorporation into bacterial lipopolysaccharide in Gram-negative bacteria.</text>
</comment>
<dbReference type="CDD" id="cd02517">
    <property type="entry name" value="CMP-KDO-Synthetase"/>
    <property type="match status" value="1"/>
</dbReference>
<dbReference type="Gene3D" id="3.90.550.10">
    <property type="entry name" value="Spore Coat Polysaccharide Biosynthesis Protein SpsA, Chain A"/>
    <property type="match status" value="1"/>
</dbReference>
<keyword evidence="5" id="KW-0963">Cytoplasm</keyword>
<dbReference type="PANTHER" id="PTHR42866">
    <property type="entry name" value="3-DEOXY-MANNO-OCTULOSONATE CYTIDYLYLTRANSFERASE"/>
    <property type="match status" value="1"/>
</dbReference>
<dbReference type="GO" id="GO:0016020">
    <property type="term" value="C:membrane"/>
    <property type="evidence" value="ECO:0007669"/>
    <property type="project" value="UniProtKB-SubCell"/>
</dbReference>
<dbReference type="RefSeq" id="WP_304122501.1">
    <property type="nucleotide sequence ID" value="NZ_DYZA01000146.1"/>
</dbReference>
<reference evidence="6" key="1">
    <citation type="journal article" date="2021" name="PeerJ">
        <title>Extensive microbial diversity within the chicken gut microbiome revealed by metagenomics and culture.</title>
        <authorList>
            <person name="Gilroy R."/>
            <person name="Ravi A."/>
            <person name="Getino M."/>
            <person name="Pursley I."/>
            <person name="Horton D.L."/>
            <person name="Alikhan N.F."/>
            <person name="Baker D."/>
            <person name="Gharbi K."/>
            <person name="Hall N."/>
            <person name="Watson M."/>
            <person name="Adriaenssens E.M."/>
            <person name="Foster-Nyarko E."/>
            <person name="Jarju S."/>
            <person name="Secka A."/>
            <person name="Antonio M."/>
            <person name="Oren A."/>
            <person name="Chaudhuri R.R."/>
            <person name="La Ragione R."/>
            <person name="Hildebrand F."/>
            <person name="Pallen M.J."/>
        </authorList>
    </citation>
    <scope>NUCLEOTIDE SEQUENCE</scope>
    <source>
        <strain evidence="6">ChiGjej2B2-19336</strain>
    </source>
</reference>
<gene>
    <name evidence="5 6" type="primary">kdsB</name>
    <name evidence="6" type="ORF">K8W16_07345</name>
</gene>
<dbReference type="NCBIfam" id="NF003950">
    <property type="entry name" value="PRK05450.1-3"/>
    <property type="match status" value="1"/>
</dbReference>
<comment type="subcellular location">
    <subcellularLocation>
        <location evidence="5">Cytoplasm</location>
    </subcellularLocation>
    <subcellularLocation>
        <location evidence="1">Membrane</location>
    </subcellularLocation>
</comment>
<keyword evidence="2 5" id="KW-0808">Transferase</keyword>
<dbReference type="GO" id="GO:0008690">
    <property type="term" value="F:3-deoxy-manno-octulosonate cytidylyltransferase activity"/>
    <property type="evidence" value="ECO:0007669"/>
    <property type="project" value="UniProtKB-UniRule"/>
</dbReference>
<comment type="catalytic activity">
    <reaction evidence="5">
        <text>3-deoxy-alpha-D-manno-oct-2-ulosonate + CTP = CMP-3-deoxy-beta-D-manno-octulosonate + diphosphate</text>
        <dbReference type="Rhea" id="RHEA:23448"/>
        <dbReference type="ChEBI" id="CHEBI:33019"/>
        <dbReference type="ChEBI" id="CHEBI:37563"/>
        <dbReference type="ChEBI" id="CHEBI:85986"/>
        <dbReference type="ChEBI" id="CHEBI:85987"/>
        <dbReference type="EC" id="2.7.7.38"/>
    </reaction>
</comment>
<dbReference type="NCBIfam" id="NF003952">
    <property type="entry name" value="PRK05450.1-5"/>
    <property type="match status" value="1"/>
</dbReference>
<evidence type="ECO:0000256" key="1">
    <source>
        <dbReference type="ARBA" id="ARBA00004370"/>
    </source>
</evidence>
<dbReference type="NCBIfam" id="TIGR00466">
    <property type="entry name" value="kdsB"/>
    <property type="match status" value="1"/>
</dbReference>
<name>A0A921DRA5_9BACT</name>
<dbReference type="FunFam" id="3.90.550.10:FF:000011">
    <property type="entry name" value="3-deoxy-manno-octulosonate cytidylyltransferase"/>
    <property type="match status" value="1"/>
</dbReference>
<organism evidence="6 7">
    <name type="scientific">Mailhella massiliensis</name>
    <dbReference type="NCBI Taxonomy" id="1903261"/>
    <lineage>
        <taxon>Bacteria</taxon>
        <taxon>Pseudomonadati</taxon>
        <taxon>Thermodesulfobacteriota</taxon>
        <taxon>Desulfovibrionia</taxon>
        <taxon>Desulfovibrionales</taxon>
        <taxon>Desulfovibrionaceae</taxon>
        <taxon>Mailhella</taxon>
    </lineage>
</organism>
<dbReference type="AlphaFoldDB" id="A0A921DRA5"/>
<evidence type="ECO:0000313" key="6">
    <source>
        <dbReference type="EMBL" id="HJD97444.1"/>
    </source>
</evidence>
<evidence type="ECO:0000313" key="7">
    <source>
        <dbReference type="Proteomes" id="UP000698963"/>
    </source>
</evidence>
<dbReference type="Pfam" id="PF02348">
    <property type="entry name" value="CTP_transf_3"/>
    <property type="match status" value="1"/>
</dbReference>
<sequence>MSIVAVIPSRYASTRLPGKPLVDICGKPMVQRVYERVREVSLFDEVLAATDDERIVKAVESFGGTAVMTSPDCASGSDRLIEVAKAHPADIYVNIQGDEPLVEPSSIEKLARAMLEDADLQMATLCYPISEKQAQNPNLVKVVRAHNGNALYFSRSPVPFPREGGIAPSYFGHLGMYAYRHDFLMGFGNLPYSPLENTEKLEQLRVLQAGVAIRVLEVKAAGPGVDTPEDLEEVRRIVMQQAGKQQ</sequence>
<comment type="pathway">
    <text evidence="5">Nucleotide-sugar biosynthesis; CMP-3-deoxy-D-manno-octulosonate biosynthesis; CMP-3-deoxy-D-manno-octulosonate from 3-deoxy-D-manno-octulosonate and CTP: step 1/1.</text>
</comment>
<accession>A0A921DRA5</accession>
<dbReference type="HAMAP" id="MF_00057">
    <property type="entry name" value="KdsB"/>
    <property type="match status" value="1"/>
</dbReference>
<dbReference type="InterPro" id="IPR029044">
    <property type="entry name" value="Nucleotide-diphossugar_trans"/>
</dbReference>
<reference evidence="6" key="2">
    <citation type="submission" date="2021-09" db="EMBL/GenBank/DDBJ databases">
        <authorList>
            <person name="Gilroy R."/>
        </authorList>
    </citation>
    <scope>NUCLEOTIDE SEQUENCE</scope>
    <source>
        <strain evidence="6">ChiGjej2B2-19336</strain>
    </source>
</reference>
<evidence type="ECO:0000256" key="5">
    <source>
        <dbReference type="HAMAP-Rule" id="MF_00057"/>
    </source>
</evidence>
<dbReference type="EMBL" id="DYZA01000146">
    <property type="protein sequence ID" value="HJD97444.1"/>
    <property type="molecule type" value="Genomic_DNA"/>
</dbReference>
<keyword evidence="4 5" id="KW-0448">Lipopolysaccharide biosynthesis</keyword>
<dbReference type="EC" id="2.7.7.38" evidence="5"/>